<proteinExistence type="predicted"/>
<dbReference type="EMBL" id="FPHB01000038">
    <property type="protein sequence ID" value="SFV56059.1"/>
    <property type="molecule type" value="Genomic_DNA"/>
</dbReference>
<evidence type="ECO:0000313" key="1">
    <source>
        <dbReference type="EMBL" id="SFV56059.1"/>
    </source>
</evidence>
<organism evidence="1">
    <name type="scientific">hydrothermal vent metagenome</name>
    <dbReference type="NCBI Taxonomy" id="652676"/>
    <lineage>
        <taxon>unclassified sequences</taxon>
        <taxon>metagenomes</taxon>
        <taxon>ecological metagenomes</taxon>
    </lineage>
</organism>
<dbReference type="AlphaFoldDB" id="A0A1W1BR98"/>
<reference evidence="1" key="1">
    <citation type="submission" date="2016-10" db="EMBL/GenBank/DDBJ databases">
        <authorList>
            <person name="de Groot N.N."/>
        </authorList>
    </citation>
    <scope>NUCLEOTIDE SEQUENCE</scope>
</reference>
<sequence length="184" mass="21462">MIAIVIESAKKGKSEKNHLIRVLGLKKKEDNLYIDKASREVVFYQMGGKGELLKEQNYTSVVQKAKQLFFVLDADEEYEKTKKDIKILLSSLKQRYQVDGDYFISCDPDTKKGNIETLLLTCIKNPKLKECYSAFLSCMGKEHLERYSEKNILSKLFEIENPPYDLECKYFQDLKKRYYNLKGA</sequence>
<gene>
    <name evidence="1" type="ORF">MNB_SM-7-347</name>
</gene>
<accession>A0A1W1BR98</accession>
<name>A0A1W1BR98_9ZZZZ</name>
<protein>
    <submittedName>
        <fullName evidence="1">Uncharacterized protein</fullName>
    </submittedName>
</protein>